<proteinExistence type="inferred from homology"/>
<sequence length="732" mass="82641">MSEKDARLINKLLEKLTLEEKIGMIHGASLFRTKGVERLGIPSLKMSDGPMGVRMEFADTEWRAVGNTDDYVTYLPSNSAIAATWNRELAGKAGEVLGEEARGRGKDIILAPGINIKRSPLCGRNFEYMSEDPYLVKELTVPMIRGIQKYDVAACVKHFIANSQETQRLWVDTLVDERTLQEIYYPAFKDAVKRANTYSLMGAYNLLNGKHCCENEKLLDEVLREQWGYDGTIVSDWGAVHNTQAAAECSLDVEMNITNDFDDYCLAKPLLKKVKSGEIDELCIDNKVKNILRMMLRLHMIGDQVEERKAGTYNTKTHQEAVLEVARESVILLKNDNNELPLKKKGLKKIAVIGQNAVQIHSNGGGSAEVKALYEISPLMGIKKILGGNAEVVFAEGYYIPKRCEESDQNWQATSIYDKSLEIADITGENIGGNSEDRIEERRKQIQDQLREEAVALAKEVEVVILIGGLNHDYDVEGLDREHMRLPYEQDALIQAVLEANPHTIVVIYAGAPVEMPWIEQADSVVWSYYAGMEGGTALAEILWGEVNPSSKLPETFIKKEIQCPAHFIGEFGNKDVVAYKEGIMVGYRYYDTYCTDILFPFGYGLSYTEFLYDDLKVQLLEKENELSVIVEASIKNIGNLEGAEVVQLYIVDVEASVERPLHELKAFEKINLKPEEVHKIQFVLNEEAFSFYSIEDRCFRIEDGAFMIQVGSSSRNIHLEEEIIITRNYFK</sequence>
<feature type="domain" description="Fibronectin type III-like" evidence="5">
    <location>
        <begin position="645"/>
        <end position="715"/>
    </location>
</feature>
<dbReference type="STRING" id="642492.Clole_1639"/>
<name>F2JLH3_CELLD</name>
<accession>F2JLH3</accession>
<dbReference type="EMBL" id="CP002582">
    <property type="protein sequence ID" value="ADZ83364.1"/>
    <property type="molecule type" value="Genomic_DNA"/>
</dbReference>
<dbReference type="PROSITE" id="PS00775">
    <property type="entry name" value="GLYCOSYL_HYDROL_F3"/>
    <property type="match status" value="1"/>
</dbReference>
<dbReference type="InterPro" id="IPR017853">
    <property type="entry name" value="GH"/>
</dbReference>
<keyword evidence="2 4" id="KW-0378">Hydrolase</keyword>
<reference evidence="6 7" key="1">
    <citation type="journal article" date="2011" name="J. Bacteriol.">
        <title>Complete genome sequence of the cellulose-degrading bacterium Cellulosilyticum lentocellum.</title>
        <authorList>
            <consortium name="US DOE Joint Genome Institute"/>
            <person name="Miller D.A."/>
            <person name="Suen G."/>
            <person name="Bruce D."/>
            <person name="Copeland A."/>
            <person name="Cheng J.F."/>
            <person name="Detter C."/>
            <person name="Goodwin L.A."/>
            <person name="Han C.S."/>
            <person name="Hauser L.J."/>
            <person name="Land M.L."/>
            <person name="Lapidus A."/>
            <person name="Lucas S."/>
            <person name="Meincke L."/>
            <person name="Pitluck S."/>
            <person name="Tapia R."/>
            <person name="Teshima H."/>
            <person name="Woyke T."/>
            <person name="Fox B.G."/>
            <person name="Angert E.R."/>
            <person name="Currie C.R."/>
        </authorList>
    </citation>
    <scope>NUCLEOTIDE SEQUENCE [LARGE SCALE GENOMIC DNA]</scope>
    <source>
        <strain evidence="7">ATCC 49066 / DSM 5427 / NCIMB 11756 / RHM5</strain>
    </source>
</reference>
<dbReference type="PRINTS" id="PR00133">
    <property type="entry name" value="GLHYDRLASE3"/>
</dbReference>
<dbReference type="InterPro" id="IPR036881">
    <property type="entry name" value="Glyco_hydro_3_C_sf"/>
</dbReference>
<organism evidence="6 7">
    <name type="scientific">Cellulosilyticum lentocellum (strain ATCC 49066 / DSM 5427 / NCIMB 11756 / RHM5)</name>
    <name type="common">Clostridium lentocellum</name>
    <dbReference type="NCBI Taxonomy" id="642492"/>
    <lineage>
        <taxon>Bacteria</taxon>
        <taxon>Bacillati</taxon>
        <taxon>Bacillota</taxon>
        <taxon>Clostridia</taxon>
        <taxon>Lachnospirales</taxon>
        <taxon>Cellulosilyticaceae</taxon>
        <taxon>Cellulosilyticum</taxon>
    </lineage>
</organism>
<dbReference type="EC" id="3.2.1.21" evidence="6"/>
<dbReference type="SUPFAM" id="SSF52279">
    <property type="entry name" value="Beta-D-glucan exohydrolase, C-terminal domain"/>
    <property type="match status" value="1"/>
</dbReference>
<dbReference type="HOGENOM" id="CLU_004542_4_1_9"/>
<dbReference type="SUPFAM" id="SSF51445">
    <property type="entry name" value="(Trans)glycosidases"/>
    <property type="match status" value="1"/>
</dbReference>
<keyword evidence="3" id="KW-0119">Carbohydrate metabolism</keyword>
<dbReference type="Pfam" id="PF01915">
    <property type="entry name" value="Glyco_hydro_3_C"/>
    <property type="match status" value="1"/>
</dbReference>
<keyword evidence="4 6" id="KW-0326">Glycosidase</keyword>
<evidence type="ECO:0000256" key="2">
    <source>
        <dbReference type="ARBA" id="ARBA00022801"/>
    </source>
</evidence>
<keyword evidence="7" id="KW-1185">Reference proteome</keyword>
<dbReference type="AlphaFoldDB" id="F2JLH3"/>
<dbReference type="InterPro" id="IPR036962">
    <property type="entry name" value="Glyco_hydro_3_N_sf"/>
</dbReference>
<dbReference type="PANTHER" id="PTHR42715:SF10">
    <property type="entry name" value="BETA-GLUCOSIDASE"/>
    <property type="match status" value="1"/>
</dbReference>
<protein>
    <submittedName>
        <fullName evidence="6">Beta-glucosidase</fullName>
        <ecNumber evidence="6">3.2.1.21</ecNumber>
    </submittedName>
</protein>
<dbReference type="Gene3D" id="3.20.20.300">
    <property type="entry name" value="Glycoside hydrolase, family 3, N-terminal domain"/>
    <property type="match status" value="1"/>
</dbReference>
<dbReference type="InterPro" id="IPR019800">
    <property type="entry name" value="Glyco_hydro_3_AS"/>
</dbReference>
<evidence type="ECO:0000259" key="5">
    <source>
        <dbReference type="SMART" id="SM01217"/>
    </source>
</evidence>
<dbReference type="InterPro" id="IPR026891">
    <property type="entry name" value="Fn3-like"/>
</dbReference>
<dbReference type="SMART" id="SM01217">
    <property type="entry name" value="Fn3_like"/>
    <property type="match status" value="1"/>
</dbReference>
<dbReference type="eggNOG" id="COG1472">
    <property type="taxonomic scope" value="Bacteria"/>
</dbReference>
<dbReference type="InterPro" id="IPR001764">
    <property type="entry name" value="Glyco_hydro_3_N"/>
</dbReference>
<evidence type="ECO:0000313" key="7">
    <source>
        <dbReference type="Proteomes" id="UP000008467"/>
    </source>
</evidence>
<evidence type="ECO:0000256" key="4">
    <source>
        <dbReference type="RuleBase" id="RU361161"/>
    </source>
</evidence>
<dbReference type="GO" id="GO:0008422">
    <property type="term" value="F:beta-glucosidase activity"/>
    <property type="evidence" value="ECO:0007669"/>
    <property type="project" value="UniProtKB-EC"/>
</dbReference>
<dbReference type="InterPro" id="IPR013783">
    <property type="entry name" value="Ig-like_fold"/>
</dbReference>
<evidence type="ECO:0000313" key="6">
    <source>
        <dbReference type="EMBL" id="ADZ83364.1"/>
    </source>
</evidence>
<dbReference type="FunFam" id="2.60.40.10:FF:000495">
    <property type="entry name" value="Periplasmic beta-glucosidase"/>
    <property type="match status" value="1"/>
</dbReference>
<dbReference type="Gene3D" id="3.40.50.1700">
    <property type="entry name" value="Glycoside hydrolase family 3 C-terminal domain"/>
    <property type="match status" value="1"/>
</dbReference>
<dbReference type="InterPro" id="IPR002772">
    <property type="entry name" value="Glyco_hydro_3_C"/>
</dbReference>
<dbReference type="RefSeq" id="WP_013656661.1">
    <property type="nucleotide sequence ID" value="NC_015275.1"/>
</dbReference>
<dbReference type="PANTHER" id="PTHR42715">
    <property type="entry name" value="BETA-GLUCOSIDASE"/>
    <property type="match status" value="1"/>
</dbReference>
<evidence type="ECO:0000256" key="1">
    <source>
        <dbReference type="ARBA" id="ARBA00005336"/>
    </source>
</evidence>
<dbReference type="KEGG" id="cle:Clole_1639"/>
<dbReference type="Proteomes" id="UP000008467">
    <property type="component" value="Chromosome"/>
</dbReference>
<dbReference type="Pfam" id="PF00933">
    <property type="entry name" value="Glyco_hydro_3"/>
    <property type="match status" value="1"/>
</dbReference>
<gene>
    <name evidence="6" type="ordered locus">Clole_1639</name>
</gene>
<dbReference type="InterPro" id="IPR050288">
    <property type="entry name" value="Cellulose_deg_GH3"/>
</dbReference>
<evidence type="ECO:0000256" key="3">
    <source>
        <dbReference type="ARBA" id="ARBA00023277"/>
    </source>
</evidence>
<dbReference type="Gene3D" id="2.60.40.10">
    <property type="entry name" value="Immunoglobulins"/>
    <property type="match status" value="1"/>
</dbReference>
<dbReference type="Pfam" id="PF14310">
    <property type="entry name" value="Fn3-like"/>
    <property type="match status" value="1"/>
</dbReference>
<comment type="similarity">
    <text evidence="1 4">Belongs to the glycosyl hydrolase 3 family.</text>
</comment>
<dbReference type="GO" id="GO:0005975">
    <property type="term" value="P:carbohydrate metabolic process"/>
    <property type="evidence" value="ECO:0007669"/>
    <property type="project" value="InterPro"/>
</dbReference>